<dbReference type="EMBL" id="JMPI01000013">
    <property type="protein sequence ID" value="KFC84052.1"/>
    <property type="molecule type" value="Genomic_DNA"/>
</dbReference>
<dbReference type="InterPro" id="IPR027291">
    <property type="entry name" value="Glyco_hydro_38_N_sf"/>
</dbReference>
<keyword evidence="7" id="KW-1185">Reference proteome</keyword>
<dbReference type="GO" id="GO:0004559">
    <property type="term" value="F:alpha-mannosidase activity"/>
    <property type="evidence" value="ECO:0007669"/>
    <property type="project" value="UniProtKB-EC"/>
</dbReference>
<evidence type="ECO:0000256" key="3">
    <source>
        <dbReference type="ARBA" id="ARBA00022801"/>
    </source>
</evidence>
<dbReference type="InterPro" id="IPR011013">
    <property type="entry name" value="Gal_mutarotase_sf_dom"/>
</dbReference>
<evidence type="ECO:0000259" key="5">
    <source>
        <dbReference type="SMART" id="SM00872"/>
    </source>
</evidence>
<dbReference type="STRING" id="1006004.GBAG_0499"/>
<dbReference type="GO" id="GO:0009313">
    <property type="term" value="P:oligosaccharide catabolic process"/>
    <property type="evidence" value="ECO:0007669"/>
    <property type="project" value="TreeGrafter"/>
</dbReference>
<dbReference type="Pfam" id="PF01074">
    <property type="entry name" value="Glyco_hydro_38N"/>
    <property type="match status" value="1"/>
</dbReference>
<dbReference type="InterPro" id="IPR037094">
    <property type="entry name" value="Glyco_hydro_38_cen_sf"/>
</dbReference>
<dbReference type="Pfam" id="PF07748">
    <property type="entry name" value="Glyco_hydro_38C"/>
    <property type="match status" value="1"/>
</dbReference>
<gene>
    <name evidence="6" type="ORF">GBAG_0499</name>
</gene>
<reference evidence="6 7" key="1">
    <citation type="submission" date="2014-05" db="EMBL/GenBank/DDBJ databases">
        <title>ATOL: Assembling a taxonomically balanced genome-scale reconstruction of the evolutionary history of the Enterobacteriaceae.</title>
        <authorList>
            <person name="Plunkett G.III."/>
            <person name="Neeno-Eckwall E.C."/>
            <person name="Glasner J.D."/>
            <person name="Perna N.T."/>
        </authorList>
    </citation>
    <scope>NUCLEOTIDE SEQUENCE [LARGE SCALE GENOMIC DNA]</scope>
    <source>
        <strain evidence="6 7">ATCC 33320</strain>
    </source>
</reference>
<evidence type="ECO:0000256" key="4">
    <source>
        <dbReference type="ARBA" id="ARBA00023295"/>
    </source>
</evidence>
<dbReference type="InterPro" id="IPR015341">
    <property type="entry name" value="Glyco_hydro_38_cen"/>
</dbReference>
<dbReference type="GO" id="GO:0046872">
    <property type="term" value="F:metal ion binding"/>
    <property type="evidence" value="ECO:0007669"/>
    <property type="project" value="UniProtKB-KW"/>
</dbReference>
<dbReference type="Gene3D" id="3.20.110.10">
    <property type="entry name" value="Glycoside hydrolase 38, N terminal domain"/>
    <property type="match status" value="1"/>
</dbReference>
<dbReference type="RefSeq" id="WP_034493208.1">
    <property type="nucleotide sequence ID" value="NZ_JMPI01000013.1"/>
</dbReference>
<keyword evidence="3 6" id="KW-0378">Hydrolase</keyword>
<evidence type="ECO:0000313" key="7">
    <source>
        <dbReference type="Proteomes" id="UP000028653"/>
    </source>
</evidence>
<dbReference type="EC" id="3.2.1.24" evidence="6"/>
<comment type="similarity">
    <text evidence="1">Belongs to the glycosyl hydrolase 38 family.</text>
</comment>
<keyword evidence="2" id="KW-0479">Metal-binding</keyword>
<dbReference type="GO" id="GO:0006013">
    <property type="term" value="P:mannose metabolic process"/>
    <property type="evidence" value="ECO:0007669"/>
    <property type="project" value="InterPro"/>
</dbReference>
<feature type="domain" description="Glycoside hydrolase family 38 central" evidence="5">
    <location>
        <begin position="275"/>
        <end position="353"/>
    </location>
</feature>
<dbReference type="InterPro" id="IPR000602">
    <property type="entry name" value="Glyco_hydro_38_N"/>
</dbReference>
<dbReference type="SUPFAM" id="SSF88688">
    <property type="entry name" value="Families 57/38 glycoside transferase middle domain"/>
    <property type="match status" value="1"/>
</dbReference>
<sequence>MKTVHLVQHTHWDREWYFTENDSKAVLYYFMDDLLQRLEEDITLGPFVLDGQTVVIEDYLSVAPHQETRLRKLIEQGRIVTGPWYTQSDFLVVGAESITRNLLLGQADCQRFGGKMPIGYVPDSFGQSAQLPMFLQQFAIDYAVIWRGWSEFNVPHSEFSWQAADGSKVTTAVLPWGYGCAKWLPEEPCAGQKALEPILAKQTRFSLTDHVLLPNGNDQSPFEYRVPAMLDQLNQQQDEYRFVRSSFSQFFQALEKTNVPLPLYQGELISPKYMRIHRGIFSTRVDIKQLNAQLEQTLSQHLEPLLAVNWRLGLPYPQSAVESIWREAMKSHAHDSIGGCNSDRVNAMVKNRLESGLEMANQLIDLNMKMLAEGITAQQDGKKIIIFNARPQRSHGLVELTIFTPEQDFRVVDSEGKECRWQIVEESRQDMSIIVQELSNSTETTWYRKCLLLLEVTDIPACGYQTFYLQEGVRAGFLQQTQPVVKLENEWLRLEANKKGILTLTDKRSQQIYPHILQLVDGGDAGDNYNYSPPFEDWLINSDEFLTSLHGVQGPLQSSLTLNWQMAVPQNLAARQERCANAELDITMIVTLAHSNAWLDVQISVNNTVCDHRVQVLLPTGVAQHVHFADQPFGLIERPNLPPEMAVWQDEQWTEAPVALYPMQSQVMMHDAQRGLSTVTKGLREYQIPEDRQDVIAVTLLRSVGWLGQANMPYRPGRASGMVLPSPDSQIQGMHHFKLSILAMNNGADSVFWRDVERARGNLHAWLATGWSRFRTNPHGHVFPPHYSVLSWDTELHFSTLKKAQQSDALVVRGWSPSTQTQACGVISTNGDVTSATLAEIPLKTPQDIVSGCAPVTFIIDFEGVKTC</sequence>
<dbReference type="SUPFAM" id="SSF88713">
    <property type="entry name" value="Glycoside hydrolase/deacetylase"/>
    <property type="match status" value="1"/>
</dbReference>
<proteinExistence type="inferred from homology"/>
<dbReference type="Gene3D" id="2.60.40.1180">
    <property type="entry name" value="Golgi alpha-mannosidase II"/>
    <property type="match status" value="1"/>
</dbReference>
<dbReference type="AlphaFoldDB" id="A0A085GK07"/>
<dbReference type="CDD" id="cd10815">
    <property type="entry name" value="GH38N_AMII_EcMngB_like"/>
    <property type="match status" value="1"/>
</dbReference>
<evidence type="ECO:0000256" key="2">
    <source>
        <dbReference type="ARBA" id="ARBA00022723"/>
    </source>
</evidence>
<organism evidence="6 7">
    <name type="scientific">Buttiauxella agrestis ATCC 33320</name>
    <dbReference type="NCBI Taxonomy" id="1006004"/>
    <lineage>
        <taxon>Bacteria</taxon>
        <taxon>Pseudomonadati</taxon>
        <taxon>Pseudomonadota</taxon>
        <taxon>Gammaproteobacteria</taxon>
        <taxon>Enterobacterales</taxon>
        <taxon>Enterobacteriaceae</taxon>
        <taxon>Buttiauxella</taxon>
    </lineage>
</organism>
<protein>
    <submittedName>
        <fullName evidence="6">Alpha-mannosidase</fullName>
        <ecNumber evidence="6">3.2.1.-</ecNumber>
        <ecNumber evidence="6">3.2.1.24</ecNumber>
    </submittedName>
</protein>
<dbReference type="EC" id="3.2.1.-" evidence="6"/>
<evidence type="ECO:0000256" key="1">
    <source>
        <dbReference type="ARBA" id="ARBA00009792"/>
    </source>
</evidence>
<dbReference type="PANTHER" id="PTHR46017:SF2">
    <property type="entry name" value="MANNOSYLGLYCERATE HYDROLASE"/>
    <property type="match status" value="1"/>
</dbReference>
<dbReference type="Gene3D" id="2.70.98.30">
    <property type="entry name" value="Golgi alpha-mannosidase II, domain 4"/>
    <property type="match status" value="1"/>
</dbReference>
<dbReference type="PANTHER" id="PTHR46017">
    <property type="entry name" value="ALPHA-MANNOSIDASE 2C1"/>
    <property type="match status" value="1"/>
</dbReference>
<accession>A0A085GK07</accession>
<dbReference type="InterPro" id="IPR028995">
    <property type="entry name" value="Glyco_hydro_57/38_cen_sf"/>
</dbReference>
<dbReference type="SUPFAM" id="SSF74650">
    <property type="entry name" value="Galactose mutarotase-like"/>
    <property type="match status" value="1"/>
</dbReference>
<comment type="caution">
    <text evidence="6">The sequence shown here is derived from an EMBL/GenBank/DDBJ whole genome shotgun (WGS) entry which is preliminary data.</text>
</comment>
<dbReference type="Gene3D" id="1.20.1270.50">
    <property type="entry name" value="Glycoside hydrolase family 38, central domain"/>
    <property type="match status" value="1"/>
</dbReference>
<dbReference type="GO" id="GO:0030246">
    <property type="term" value="F:carbohydrate binding"/>
    <property type="evidence" value="ECO:0007669"/>
    <property type="project" value="InterPro"/>
</dbReference>
<keyword evidence="4 6" id="KW-0326">Glycosidase</keyword>
<evidence type="ECO:0000313" key="6">
    <source>
        <dbReference type="EMBL" id="KFC84052.1"/>
    </source>
</evidence>
<dbReference type="Proteomes" id="UP000028653">
    <property type="component" value="Unassembled WGS sequence"/>
</dbReference>
<dbReference type="InterPro" id="IPR013780">
    <property type="entry name" value="Glyco_hydro_b"/>
</dbReference>
<dbReference type="InterPro" id="IPR011330">
    <property type="entry name" value="Glyco_hydro/deAcase_b/a-brl"/>
</dbReference>
<dbReference type="OrthoDB" id="9764050at2"/>
<dbReference type="Pfam" id="PF09261">
    <property type="entry name" value="Alpha-mann_mid"/>
    <property type="match status" value="1"/>
</dbReference>
<name>A0A085GK07_9ENTR</name>
<dbReference type="SMART" id="SM00872">
    <property type="entry name" value="Alpha-mann_mid"/>
    <property type="match status" value="1"/>
</dbReference>
<dbReference type="eggNOG" id="COG0383">
    <property type="taxonomic scope" value="Bacteria"/>
</dbReference>
<dbReference type="InterPro" id="IPR011682">
    <property type="entry name" value="Glyco_hydro_38_C"/>
</dbReference>